<feature type="transmembrane region" description="Helical" evidence="7">
    <location>
        <begin position="7"/>
        <end position="30"/>
    </location>
</feature>
<comment type="catalytic activity">
    <reaction evidence="1 7">
        <text>Cleavage of hydrophobic, N-terminal signal or leader sequences from secreted and periplasmic proteins.</text>
        <dbReference type="EC" id="3.4.21.89"/>
    </reaction>
</comment>
<keyword evidence="7" id="KW-1133">Transmembrane helix</keyword>
<dbReference type="InterPro" id="IPR019758">
    <property type="entry name" value="Pept_S26A_signal_pept_1_CS"/>
</dbReference>
<comment type="caution">
    <text evidence="9">The sequence shown here is derived from an EMBL/GenBank/DDBJ whole genome shotgun (WGS) entry which is preliminary data.</text>
</comment>
<dbReference type="InterPro" id="IPR000223">
    <property type="entry name" value="Pept_S26A_signal_pept_1"/>
</dbReference>
<keyword evidence="10" id="KW-1185">Reference proteome</keyword>
<evidence type="ECO:0000256" key="6">
    <source>
        <dbReference type="ARBA" id="ARBA00022801"/>
    </source>
</evidence>
<keyword evidence="6 7" id="KW-0378">Hydrolase</keyword>
<dbReference type="Proteomes" id="UP000295735">
    <property type="component" value="Unassembled WGS sequence"/>
</dbReference>
<dbReference type="SUPFAM" id="SSF51306">
    <property type="entry name" value="LexA/Signal peptidase"/>
    <property type="match status" value="1"/>
</dbReference>
<evidence type="ECO:0000256" key="4">
    <source>
        <dbReference type="ARBA" id="ARBA00009370"/>
    </source>
</evidence>
<dbReference type="InterPro" id="IPR019756">
    <property type="entry name" value="Pept_S26A_signal_pept_1_Ser-AS"/>
</dbReference>
<dbReference type="PANTHER" id="PTHR43390">
    <property type="entry name" value="SIGNAL PEPTIDASE I"/>
    <property type="match status" value="1"/>
</dbReference>
<dbReference type="InterPro" id="IPR036286">
    <property type="entry name" value="LexA/Signal_pep-like_sf"/>
</dbReference>
<reference evidence="9 10" key="1">
    <citation type="submission" date="2019-09" db="EMBL/GenBank/DDBJ databases">
        <authorList>
            <person name="Mazhar S."/>
            <person name="Altermann E."/>
            <person name="Hill C."/>
            <person name="Mcauliffe O."/>
        </authorList>
    </citation>
    <scope>NUCLEOTIDE SEQUENCE [LARGE SCALE GENOMIC DNA]</scope>
    <source>
        <strain evidence="9 10">ATCC 51831</strain>
    </source>
</reference>
<comment type="similarity">
    <text evidence="4 7">Belongs to the peptidase S26 family.</text>
</comment>
<dbReference type="EMBL" id="SCWC02000003">
    <property type="protein sequence ID" value="KAA1039561.1"/>
    <property type="molecule type" value="Genomic_DNA"/>
</dbReference>
<feature type="domain" description="Peptidase S26" evidence="8">
    <location>
        <begin position="6"/>
        <end position="175"/>
    </location>
</feature>
<keyword evidence="5 7" id="KW-0645">Protease</keyword>
<dbReference type="PRINTS" id="PR00727">
    <property type="entry name" value="LEADERPTASE"/>
</dbReference>
<keyword evidence="7" id="KW-0472">Membrane</keyword>
<evidence type="ECO:0000313" key="10">
    <source>
        <dbReference type="Proteomes" id="UP000295735"/>
    </source>
</evidence>
<gene>
    <name evidence="9" type="primary">lepB</name>
    <name evidence="9" type="ORF">ERX35_005660</name>
</gene>
<evidence type="ECO:0000259" key="8">
    <source>
        <dbReference type="Pfam" id="PF10502"/>
    </source>
</evidence>
<dbReference type="InterPro" id="IPR019533">
    <property type="entry name" value="Peptidase_S26"/>
</dbReference>
<evidence type="ECO:0000313" key="9">
    <source>
        <dbReference type="EMBL" id="KAA1039561.1"/>
    </source>
</evidence>
<proteinExistence type="inferred from homology"/>
<name>A0ABQ6R8V0_9STAP</name>
<dbReference type="NCBIfam" id="TIGR02227">
    <property type="entry name" value="sigpep_I_bact"/>
    <property type="match status" value="1"/>
</dbReference>
<dbReference type="Gene3D" id="2.10.109.10">
    <property type="entry name" value="Umud Fragment, subunit A"/>
    <property type="match status" value="1"/>
</dbReference>
<protein>
    <recommendedName>
        <fullName evidence="7">Signal peptidase I</fullName>
        <ecNumber evidence="7">3.4.21.89</ecNumber>
    </recommendedName>
</protein>
<evidence type="ECO:0000256" key="5">
    <source>
        <dbReference type="ARBA" id="ARBA00022670"/>
    </source>
</evidence>
<keyword evidence="7" id="KW-0812">Transmembrane</keyword>
<accession>A0ABQ6R8V0</accession>
<dbReference type="CDD" id="cd06530">
    <property type="entry name" value="S26_SPase_I"/>
    <property type="match status" value="1"/>
</dbReference>
<dbReference type="EC" id="3.4.21.89" evidence="7"/>
<comment type="subcellular location">
    <subcellularLocation>
        <location evidence="3">Cell membrane</location>
        <topology evidence="3">Single-pass type II membrane protein</topology>
    </subcellularLocation>
    <subcellularLocation>
        <location evidence="7">Membrane</location>
        <topology evidence="7">Single-pass type II membrane protein</topology>
    </subcellularLocation>
</comment>
<evidence type="ECO:0000256" key="2">
    <source>
        <dbReference type="ARBA" id="ARBA00002312"/>
    </source>
</evidence>
<evidence type="ECO:0000256" key="3">
    <source>
        <dbReference type="ARBA" id="ARBA00004401"/>
    </source>
</evidence>
<comment type="function">
    <text evidence="2">Essential for cell viability.</text>
</comment>
<dbReference type="Pfam" id="PF10502">
    <property type="entry name" value="Peptidase_S26"/>
    <property type="match status" value="1"/>
</dbReference>
<dbReference type="PANTHER" id="PTHR43390:SF1">
    <property type="entry name" value="CHLOROPLAST PROCESSING PEPTIDASE"/>
    <property type="match status" value="1"/>
</dbReference>
<dbReference type="GO" id="GO:0009003">
    <property type="term" value="F:signal peptidase activity"/>
    <property type="evidence" value="ECO:0007669"/>
    <property type="project" value="UniProtKB-EC"/>
</dbReference>
<dbReference type="PROSITE" id="PS00761">
    <property type="entry name" value="SPASE_I_3"/>
    <property type="match status" value="1"/>
</dbReference>
<dbReference type="PROSITE" id="PS00501">
    <property type="entry name" value="SPASE_I_1"/>
    <property type="match status" value="1"/>
</dbReference>
<dbReference type="RefSeq" id="WP_149458956.1">
    <property type="nucleotide sequence ID" value="NZ_SCWC02000003.1"/>
</dbReference>
<organism evidence="9 10">
    <name type="scientific">Macrococcus equipercicus</name>
    <dbReference type="NCBI Taxonomy" id="69967"/>
    <lineage>
        <taxon>Bacteria</taxon>
        <taxon>Bacillati</taxon>
        <taxon>Bacillota</taxon>
        <taxon>Bacilli</taxon>
        <taxon>Bacillales</taxon>
        <taxon>Staphylococcaceae</taxon>
        <taxon>Macrococcus</taxon>
    </lineage>
</organism>
<evidence type="ECO:0000256" key="1">
    <source>
        <dbReference type="ARBA" id="ARBA00000677"/>
    </source>
</evidence>
<evidence type="ECO:0000256" key="7">
    <source>
        <dbReference type="RuleBase" id="RU362042"/>
    </source>
</evidence>
<sequence>MNKEIKEWLLSIIIVVFAWLIISTFIGVVYKVSGDSMFPTFKDKDKVIVSKISNTTHTISRGDVIVFHANKKHDYIKRLIGVPGDKIESRNDVLYINNIKVDEDYLKENKLNKNDMMLTENFTVKDLIHSNGKDRIPKNKYLVLGDNREVSIDSRRSLGLIDKDQIVGKVVLRIWPFNQFHINFYPDSFNKVNDPKSKM</sequence>